<accession>A0A9E5JSC0</accession>
<dbReference type="Proteomes" id="UP000787472">
    <property type="component" value="Unassembled WGS sequence"/>
</dbReference>
<reference evidence="2" key="1">
    <citation type="submission" date="2020-03" db="EMBL/GenBank/DDBJ databases">
        <authorList>
            <person name="Guo F."/>
        </authorList>
    </citation>
    <scope>NUCLEOTIDE SEQUENCE</scope>
    <source>
        <strain evidence="2">JCM 30134</strain>
    </source>
</reference>
<comment type="caution">
    <text evidence="2">The sequence shown here is derived from an EMBL/GenBank/DDBJ whole genome shotgun (WGS) entry which is preliminary data.</text>
</comment>
<dbReference type="AlphaFoldDB" id="A0A9E5JSC0"/>
<name>A0A9E5JSC0_9GAMM</name>
<evidence type="ECO:0000313" key="3">
    <source>
        <dbReference type="Proteomes" id="UP000787472"/>
    </source>
</evidence>
<evidence type="ECO:0008006" key="4">
    <source>
        <dbReference type="Google" id="ProtNLM"/>
    </source>
</evidence>
<gene>
    <name evidence="2" type="ORF">G8770_03690</name>
</gene>
<proteinExistence type="predicted"/>
<feature type="transmembrane region" description="Helical" evidence="1">
    <location>
        <begin position="6"/>
        <end position="27"/>
    </location>
</feature>
<protein>
    <recommendedName>
        <fullName evidence="4">DUF4083 domain-containing protein</fullName>
    </recommendedName>
</protein>
<evidence type="ECO:0000313" key="2">
    <source>
        <dbReference type="EMBL" id="NHO64648.1"/>
    </source>
</evidence>
<keyword evidence="1" id="KW-0812">Transmembrane</keyword>
<organism evidence="2 3">
    <name type="scientific">Pseudomaricurvus hydrocarbonicus</name>
    <dbReference type="NCBI Taxonomy" id="1470433"/>
    <lineage>
        <taxon>Bacteria</taxon>
        <taxon>Pseudomonadati</taxon>
        <taxon>Pseudomonadota</taxon>
        <taxon>Gammaproteobacteria</taxon>
        <taxon>Cellvibrionales</taxon>
        <taxon>Cellvibrionaceae</taxon>
        <taxon>Pseudomaricurvus</taxon>
    </lineage>
</organism>
<keyword evidence="3" id="KW-1185">Reference proteome</keyword>
<keyword evidence="1" id="KW-0472">Membrane</keyword>
<dbReference type="RefSeq" id="WP_167181878.1">
    <property type="nucleotide sequence ID" value="NZ_JAAONZ010000002.1"/>
</dbReference>
<keyword evidence="1" id="KW-1133">Transmembrane helix</keyword>
<evidence type="ECO:0000256" key="1">
    <source>
        <dbReference type="SAM" id="Phobius"/>
    </source>
</evidence>
<dbReference type="EMBL" id="JAAONZ010000002">
    <property type="protein sequence ID" value="NHO64648.1"/>
    <property type="molecule type" value="Genomic_DNA"/>
</dbReference>
<sequence>MDSLSLGMLMAVLLVVCVVILIIRAVLRIDHSVRQRDRIIELLEGMQKPEKE</sequence>